<protein>
    <submittedName>
        <fullName evidence="2">Uncharacterized protein</fullName>
    </submittedName>
</protein>
<accession>A0A2H9TF78</accession>
<keyword evidence="1" id="KW-0472">Membrane</keyword>
<proteinExistence type="predicted"/>
<gene>
    <name evidence="2" type="ORF">PSACC_03753</name>
</gene>
<dbReference type="AlphaFoldDB" id="A0A2H9TF78"/>
<organism evidence="2 3">
    <name type="scientific">Paramicrosporidium saccamoebae</name>
    <dbReference type="NCBI Taxonomy" id="1246581"/>
    <lineage>
        <taxon>Eukaryota</taxon>
        <taxon>Fungi</taxon>
        <taxon>Fungi incertae sedis</taxon>
        <taxon>Cryptomycota</taxon>
        <taxon>Cryptomycota incertae sedis</taxon>
        <taxon>Paramicrosporidium</taxon>
    </lineage>
</organism>
<evidence type="ECO:0000256" key="1">
    <source>
        <dbReference type="SAM" id="Phobius"/>
    </source>
</evidence>
<evidence type="ECO:0000313" key="3">
    <source>
        <dbReference type="Proteomes" id="UP000240830"/>
    </source>
</evidence>
<evidence type="ECO:0000313" key="2">
    <source>
        <dbReference type="EMBL" id="PJF16434.1"/>
    </source>
</evidence>
<dbReference type="Proteomes" id="UP000240830">
    <property type="component" value="Unassembled WGS sequence"/>
</dbReference>
<keyword evidence="3" id="KW-1185">Reference proteome</keyword>
<reference evidence="2 3" key="1">
    <citation type="submission" date="2016-10" db="EMBL/GenBank/DDBJ databases">
        <title>The genome of Paramicrosporidium saccamoebae is the missing link in understanding Cryptomycota and Microsporidia evolution.</title>
        <authorList>
            <person name="Quandt C.A."/>
            <person name="Beaudet D."/>
            <person name="Corsaro D."/>
            <person name="Michel R."/>
            <person name="Corradi N."/>
            <person name="James T."/>
        </authorList>
    </citation>
    <scope>NUCLEOTIDE SEQUENCE [LARGE SCALE GENOMIC DNA]</scope>
    <source>
        <strain evidence="2 3">KSL3</strain>
    </source>
</reference>
<keyword evidence="1" id="KW-0812">Transmembrane</keyword>
<sequence>MDTKKIVIAVASVVTALLLGVVVYSCCFRRAPTHLEILGNSKVGQKVAKLFESACLNVSVNPKNFPTVMWPTDPEEPAMVALEVEKMHPIAAPLMNVLTKWTLQYTDKNKPPTEAEAKELREYASRLDAKTEILTTIEKLEKSVKDFEVKKRLTNESLKEIVTLVDLFDGEKPPASLKTMLSAVKTAASELLVAYPEGLNKIEIMGFVMACITPYMPIAAAH</sequence>
<keyword evidence="1" id="KW-1133">Transmembrane helix</keyword>
<feature type="transmembrane region" description="Helical" evidence="1">
    <location>
        <begin position="6"/>
        <end position="27"/>
    </location>
</feature>
<dbReference type="EMBL" id="MTSL01000222">
    <property type="protein sequence ID" value="PJF16434.1"/>
    <property type="molecule type" value="Genomic_DNA"/>
</dbReference>
<comment type="caution">
    <text evidence="2">The sequence shown here is derived from an EMBL/GenBank/DDBJ whole genome shotgun (WGS) entry which is preliminary data.</text>
</comment>
<dbReference type="PROSITE" id="PS51257">
    <property type="entry name" value="PROKAR_LIPOPROTEIN"/>
    <property type="match status" value="1"/>
</dbReference>
<name>A0A2H9TF78_9FUNG</name>